<evidence type="ECO:0000313" key="2">
    <source>
        <dbReference type="EMBL" id="KAH3894521.1"/>
    </source>
</evidence>
<protein>
    <submittedName>
        <fullName evidence="2">Uncharacterized protein</fullName>
    </submittedName>
</protein>
<comment type="caution">
    <text evidence="2">The sequence shown here is derived from an EMBL/GenBank/DDBJ whole genome shotgun (WGS) entry which is preliminary data.</text>
</comment>
<dbReference type="AlphaFoldDB" id="A0A9D4NHQ7"/>
<evidence type="ECO:0000313" key="3">
    <source>
        <dbReference type="Proteomes" id="UP000828390"/>
    </source>
</evidence>
<reference evidence="2" key="2">
    <citation type="submission" date="2020-11" db="EMBL/GenBank/DDBJ databases">
        <authorList>
            <person name="McCartney M.A."/>
            <person name="Auch B."/>
            <person name="Kono T."/>
            <person name="Mallez S."/>
            <person name="Becker A."/>
            <person name="Gohl D.M."/>
            <person name="Silverstein K.A.T."/>
            <person name="Koren S."/>
            <person name="Bechman K.B."/>
            <person name="Herman A."/>
            <person name="Abrahante J.E."/>
            <person name="Garbe J."/>
        </authorList>
    </citation>
    <scope>NUCLEOTIDE SEQUENCE</scope>
    <source>
        <strain evidence="2">Duluth1</strain>
        <tissue evidence="2">Whole animal</tissue>
    </source>
</reference>
<sequence>MAETLQGGHARPRRTNAGRGPRCPDQSAWEANGEAVKVERVAEVGIKGSKSVRIRTVKARPIDHFDQLRK</sequence>
<name>A0A9D4NHQ7_DREPO</name>
<evidence type="ECO:0000256" key="1">
    <source>
        <dbReference type="SAM" id="MobiDB-lite"/>
    </source>
</evidence>
<proteinExistence type="predicted"/>
<gene>
    <name evidence="2" type="ORF">DPMN_018679</name>
</gene>
<feature type="region of interest" description="Disordered" evidence="1">
    <location>
        <begin position="1"/>
        <end position="27"/>
    </location>
</feature>
<keyword evidence="3" id="KW-1185">Reference proteome</keyword>
<reference evidence="2" key="1">
    <citation type="journal article" date="2019" name="bioRxiv">
        <title>The Genome of the Zebra Mussel, Dreissena polymorpha: A Resource for Invasive Species Research.</title>
        <authorList>
            <person name="McCartney M.A."/>
            <person name="Auch B."/>
            <person name="Kono T."/>
            <person name="Mallez S."/>
            <person name="Zhang Y."/>
            <person name="Obille A."/>
            <person name="Becker A."/>
            <person name="Abrahante J.E."/>
            <person name="Garbe J."/>
            <person name="Badalamenti J.P."/>
            <person name="Herman A."/>
            <person name="Mangelson H."/>
            <person name="Liachko I."/>
            <person name="Sullivan S."/>
            <person name="Sone E.D."/>
            <person name="Koren S."/>
            <person name="Silverstein K.A.T."/>
            <person name="Beckman K.B."/>
            <person name="Gohl D.M."/>
        </authorList>
    </citation>
    <scope>NUCLEOTIDE SEQUENCE</scope>
    <source>
        <strain evidence="2">Duluth1</strain>
        <tissue evidence="2">Whole animal</tissue>
    </source>
</reference>
<dbReference type="Proteomes" id="UP000828390">
    <property type="component" value="Unassembled WGS sequence"/>
</dbReference>
<dbReference type="EMBL" id="JAIWYP010000001">
    <property type="protein sequence ID" value="KAH3894521.1"/>
    <property type="molecule type" value="Genomic_DNA"/>
</dbReference>
<accession>A0A9D4NHQ7</accession>
<organism evidence="2 3">
    <name type="scientific">Dreissena polymorpha</name>
    <name type="common">Zebra mussel</name>
    <name type="synonym">Mytilus polymorpha</name>
    <dbReference type="NCBI Taxonomy" id="45954"/>
    <lineage>
        <taxon>Eukaryota</taxon>
        <taxon>Metazoa</taxon>
        <taxon>Spiralia</taxon>
        <taxon>Lophotrochozoa</taxon>
        <taxon>Mollusca</taxon>
        <taxon>Bivalvia</taxon>
        <taxon>Autobranchia</taxon>
        <taxon>Heteroconchia</taxon>
        <taxon>Euheterodonta</taxon>
        <taxon>Imparidentia</taxon>
        <taxon>Neoheterodontei</taxon>
        <taxon>Myida</taxon>
        <taxon>Dreissenoidea</taxon>
        <taxon>Dreissenidae</taxon>
        <taxon>Dreissena</taxon>
    </lineage>
</organism>